<dbReference type="RefSeq" id="WP_380938883.1">
    <property type="nucleotide sequence ID" value="NZ_JBHUFC010000002.1"/>
</dbReference>
<feature type="transmembrane region" description="Helical" evidence="1">
    <location>
        <begin position="38"/>
        <end position="61"/>
    </location>
</feature>
<protein>
    <submittedName>
        <fullName evidence="2">DUF6622 family protein</fullName>
    </submittedName>
</protein>
<sequence length="164" mass="16566">MNASHIAAGAPAWVYALLVALVILGVRRLRTRELPVAVALIPSAAFLLWSLLGVAAFARVVGVVPAVGAWVIGAGLGGLSGLLLPEPRGRRVAGGRVVQPGSVMPLVLYLGVFVVRFACGAWAAIVPAAAPTATAIGIAVGAAVTARLIVGITRWTPVPQVTAA</sequence>
<reference evidence="3" key="1">
    <citation type="journal article" date="2019" name="Int. J. Syst. Evol. Microbiol.">
        <title>The Global Catalogue of Microorganisms (GCM) 10K type strain sequencing project: providing services to taxonomists for standard genome sequencing and annotation.</title>
        <authorList>
            <consortium name="The Broad Institute Genomics Platform"/>
            <consortium name="The Broad Institute Genome Sequencing Center for Infectious Disease"/>
            <person name="Wu L."/>
            <person name="Ma J."/>
        </authorList>
    </citation>
    <scope>NUCLEOTIDE SEQUENCE [LARGE SCALE GENOMIC DNA]</scope>
    <source>
        <strain evidence="3">Q85</strain>
    </source>
</reference>
<keyword evidence="1" id="KW-0472">Membrane</keyword>
<gene>
    <name evidence="2" type="ORF">ACFSC3_03730</name>
</gene>
<feature type="transmembrane region" description="Helical" evidence="1">
    <location>
        <begin position="6"/>
        <end position="26"/>
    </location>
</feature>
<dbReference type="Pfam" id="PF20327">
    <property type="entry name" value="DUF6622"/>
    <property type="match status" value="1"/>
</dbReference>
<comment type="caution">
    <text evidence="2">The sequence shown here is derived from an EMBL/GenBank/DDBJ whole genome shotgun (WGS) entry which is preliminary data.</text>
</comment>
<feature type="transmembrane region" description="Helical" evidence="1">
    <location>
        <begin position="131"/>
        <end position="150"/>
    </location>
</feature>
<keyword evidence="1" id="KW-1133">Transmembrane helix</keyword>
<feature type="transmembrane region" description="Helical" evidence="1">
    <location>
        <begin position="67"/>
        <end position="85"/>
    </location>
</feature>
<evidence type="ECO:0000256" key="1">
    <source>
        <dbReference type="SAM" id="Phobius"/>
    </source>
</evidence>
<keyword evidence="3" id="KW-1185">Reference proteome</keyword>
<proteinExistence type="predicted"/>
<dbReference type="InterPro" id="IPR046730">
    <property type="entry name" value="DUF6622"/>
</dbReference>
<evidence type="ECO:0000313" key="2">
    <source>
        <dbReference type="EMBL" id="MFD1786677.1"/>
    </source>
</evidence>
<name>A0ABW4N941_9SPHN</name>
<keyword evidence="1" id="KW-0812">Transmembrane</keyword>
<organism evidence="2 3">
    <name type="scientific">Sphingomonas floccifaciens</name>
    <dbReference type="NCBI Taxonomy" id="1844115"/>
    <lineage>
        <taxon>Bacteria</taxon>
        <taxon>Pseudomonadati</taxon>
        <taxon>Pseudomonadota</taxon>
        <taxon>Alphaproteobacteria</taxon>
        <taxon>Sphingomonadales</taxon>
        <taxon>Sphingomonadaceae</taxon>
        <taxon>Sphingomonas</taxon>
    </lineage>
</organism>
<dbReference type="EMBL" id="JBHUFC010000002">
    <property type="protein sequence ID" value="MFD1786677.1"/>
    <property type="molecule type" value="Genomic_DNA"/>
</dbReference>
<accession>A0ABW4N941</accession>
<feature type="transmembrane region" description="Helical" evidence="1">
    <location>
        <begin position="106"/>
        <end position="125"/>
    </location>
</feature>
<evidence type="ECO:0000313" key="3">
    <source>
        <dbReference type="Proteomes" id="UP001597283"/>
    </source>
</evidence>
<dbReference type="Proteomes" id="UP001597283">
    <property type="component" value="Unassembled WGS sequence"/>
</dbReference>